<name>A0ABY9ECW9_9GAMM</name>
<protein>
    <submittedName>
        <fullName evidence="1">Uncharacterized protein</fullName>
    </submittedName>
</protein>
<organism evidence="1 2">
    <name type="scientific">Microbulbifer spongiae</name>
    <dbReference type="NCBI Taxonomy" id="2944933"/>
    <lineage>
        <taxon>Bacteria</taxon>
        <taxon>Pseudomonadati</taxon>
        <taxon>Pseudomonadota</taxon>
        <taxon>Gammaproteobacteria</taxon>
        <taxon>Cellvibrionales</taxon>
        <taxon>Microbulbiferaceae</taxon>
        <taxon>Microbulbifer</taxon>
    </lineage>
</organism>
<dbReference type="EMBL" id="CP098023">
    <property type="protein sequence ID" value="WKD49816.1"/>
    <property type="molecule type" value="Genomic_DNA"/>
</dbReference>
<evidence type="ECO:0000313" key="1">
    <source>
        <dbReference type="EMBL" id="WKD49816.1"/>
    </source>
</evidence>
<proteinExistence type="predicted"/>
<sequence length="155" mass="17682">MEIHTLNLTTRTRKGTHPFTGEVVYSHVDFPLTEKEAEDLRAYLVFLGGTHVGQDGYRYVPTKDGSFINIQDFGLNPQNRNSAFAIEHGEFTQNVAEFLYRILAISNTVLRIGTDHVAYPQKNLPELALNRWKFPANVRSAMELRSWVIDNGPYI</sequence>
<dbReference type="RefSeq" id="WP_301415663.1">
    <property type="nucleotide sequence ID" value="NZ_CP098023.1"/>
</dbReference>
<gene>
    <name evidence="1" type="ORF">M8T91_18315</name>
</gene>
<evidence type="ECO:0000313" key="2">
    <source>
        <dbReference type="Proteomes" id="UP001321520"/>
    </source>
</evidence>
<reference evidence="1 2" key="1">
    <citation type="submission" date="2022-05" db="EMBL/GenBank/DDBJ databases">
        <title>Microbulbifer sp. nov., isolated from sponge.</title>
        <authorList>
            <person name="Gao L."/>
        </authorList>
    </citation>
    <scope>NUCLEOTIDE SEQUENCE [LARGE SCALE GENOMIC DNA]</scope>
    <source>
        <strain evidence="1 2">MI-G</strain>
    </source>
</reference>
<keyword evidence="2" id="KW-1185">Reference proteome</keyword>
<dbReference type="Proteomes" id="UP001321520">
    <property type="component" value="Chromosome"/>
</dbReference>
<accession>A0ABY9ECW9</accession>